<evidence type="ECO:0000313" key="2">
    <source>
        <dbReference type="Proteomes" id="UP000008148"/>
    </source>
</evidence>
<name>A8AM31_CITK8</name>
<accession>A8AM31</accession>
<reference evidence="1 2" key="1">
    <citation type="submission" date="2007-08" db="EMBL/GenBank/DDBJ databases">
        <authorList>
            <consortium name="The Citrobacter koseri Genome Sequencing Project"/>
            <person name="McClelland M."/>
            <person name="Sanderson E.K."/>
            <person name="Porwollik S."/>
            <person name="Spieth J."/>
            <person name="Clifton W.S."/>
            <person name="Latreille P."/>
            <person name="Courtney L."/>
            <person name="Wang C."/>
            <person name="Pepin K."/>
            <person name="Bhonagiri V."/>
            <person name="Nash W."/>
            <person name="Johnson M."/>
            <person name="Thiruvilangam P."/>
            <person name="Wilson R."/>
        </authorList>
    </citation>
    <scope>NUCLEOTIDE SEQUENCE [LARGE SCALE GENOMIC DNA]</scope>
    <source>
        <strain evidence="2">ATCC BAA-895 / CDC 4225-83 / SGSC4696</strain>
    </source>
</reference>
<dbReference type="EMBL" id="CP000822">
    <property type="protein sequence ID" value="ABV14544.1"/>
    <property type="molecule type" value="Genomic_DNA"/>
</dbReference>
<dbReference type="Proteomes" id="UP000008148">
    <property type="component" value="Chromosome"/>
</dbReference>
<gene>
    <name evidence="1" type="ordered locus">CKO_03464</name>
</gene>
<dbReference type="KEGG" id="cko:CKO_03464"/>
<dbReference type="STRING" id="290338.CKO_03464"/>
<organism evidence="1 2">
    <name type="scientific">Citrobacter koseri (strain ATCC BAA-895 / CDC 4225-83 / SGSC4696)</name>
    <dbReference type="NCBI Taxonomy" id="290338"/>
    <lineage>
        <taxon>Bacteria</taxon>
        <taxon>Pseudomonadati</taxon>
        <taxon>Pseudomonadota</taxon>
        <taxon>Gammaproteobacteria</taxon>
        <taxon>Enterobacterales</taxon>
        <taxon>Enterobacteriaceae</taxon>
        <taxon>Citrobacter</taxon>
    </lineage>
</organism>
<keyword evidence="2" id="KW-1185">Reference proteome</keyword>
<sequence length="42" mass="4699">MPIVLLLHILQSEQKALHRAHDKNDAAIFYAMPALTKIAPAF</sequence>
<dbReference type="AlphaFoldDB" id="A8AM31"/>
<evidence type="ECO:0000313" key="1">
    <source>
        <dbReference type="EMBL" id="ABV14544.1"/>
    </source>
</evidence>
<dbReference type="HOGENOM" id="CLU_3249217_0_0_6"/>
<protein>
    <submittedName>
        <fullName evidence="1">Uncharacterized protein</fullName>
    </submittedName>
</protein>
<proteinExistence type="predicted"/>